<keyword evidence="2" id="KW-0255">Endonuclease</keyword>
<comment type="similarity">
    <text evidence="1 4">Belongs to the RNase T2 family.</text>
</comment>
<protein>
    <submittedName>
        <fullName evidence="6">Uncharacterized protein</fullName>
    </submittedName>
</protein>
<reference evidence="7" key="1">
    <citation type="journal article" date="2024" name="IScience">
        <title>Strigolactones Initiate the Formation of Haustorium-like Structures in Castilleja.</title>
        <authorList>
            <person name="Buerger M."/>
            <person name="Peterson D."/>
            <person name="Chory J."/>
        </authorList>
    </citation>
    <scope>NUCLEOTIDE SEQUENCE [LARGE SCALE GENOMIC DNA]</scope>
</reference>
<keyword evidence="2" id="KW-0540">Nuclease</keyword>
<dbReference type="Pfam" id="PF00445">
    <property type="entry name" value="Ribonuclease_T2"/>
    <property type="match status" value="1"/>
</dbReference>
<dbReference type="SUPFAM" id="SSF55895">
    <property type="entry name" value="Ribonuclease Rh-like"/>
    <property type="match status" value="1"/>
</dbReference>
<evidence type="ECO:0000256" key="1">
    <source>
        <dbReference type="ARBA" id="ARBA00007469"/>
    </source>
</evidence>
<dbReference type="InterPro" id="IPR001568">
    <property type="entry name" value="RNase_T2-like"/>
</dbReference>
<dbReference type="Proteomes" id="UP001632038">
    <property type="component" value="Unassembled WGS sequence"/>
</dbReference>
<dbReference type="GO" id="GO:0006401">
    <property type="term" value="P:RNA catabolic process"/>
    <property type="evidence" value="ECO:0007669"/>
    <property type="project" value="UniProtKB-ARBA"/>
</dbReference>
<evidence type="ECO:0000313" key="6">
    <source>
        <dbReference type="EMBL" id="KAL3627692.1"/>
    </source>
</evidence>
<dbReference type="EMBL" id="JAVIJP010000039">
    <property type="protein sequence ID" value="KAL3627692.1"/>
    <property type="molecule type" value="Genomic_DNA"/>
</dbReference>
<feature type="chain" id="PRO_5044749768" evidence="5">
    <location>
        <begin position="23"/>
        <end position="111"/>
    </location>
</feature>
<gene>
    <name evidence="6" type="ORF">CASFOL_029055</name>
</gene>
<dbReference type="PANTHER" id="PTHR11240:SF22">
    <property type="entry name" value="RIBONUCLEASE T2"/>
    <property type="match status" value="1"/>
</dbReference>
<sequence>MMIKIFLTVILLLNPLPIFVLTQPTTKKMVYTLALQWPCSLCNVKGKTKTCIPEHPPQQVFTIHGLWPNNKRKPPVKVPYNGPKHDPTSKTRVPITTFGNTNGRCMGFIPD</sequence>
<name>A0ABD3CG81_9LAMI</name>
<dbReference type="PROSITE" id="PS00530">
    <property type="entry name" value="RNASE_T2_1"/>
    <property type="match status" value="1"/>
</dbReference>
<keyword evidence="3" id="KW-0378">Hydrolase</keyword>
<proteinExistence type="inferred from homology"/>
<dbReference type="InterPro" id="IPR018188">
    <property type="entry name" value="RNase_T2_His_AS_1"/>
</dbReference>
<dbReference type="AlphaFoldDB" id="A0ABD3CG81"/>
<evidence type="ECO:0000313" key="7">
    <source>
        <dbReference type="Proteomes" id="UP001632038"/>
    </source>
</evidence>
<evidence type="ECO:0000256" key="4">
    <source>
        <dbReference type="RuleBase" id="RU004328"/>
    </source>
</evidence>
<feature type="signal peptide" evidence="5">
    <location>
        <begin position="1"/>
        <end position="22"/>
    </location>
</feature>
<dbReference type="InterPro" id="IPR036430">
    <property type="entry name" value="RNase_T2-like_sf"/>
</dbReference>
<evidence type="ECO:0000256" key="2">
    <source>
        <dbReference type="ARBA" id="ARBA00022759"/>
    </source>
</evidence>
<organism evidence="6 7">
    <name type="scientific">Castilleja foliolosa</name>
    <dbReference type="NCBI Taxonomy" id="1961234"/>
    <lineage>
        <taxon>Eukaryota</taxon>
        <taxon>Viridiplantae</taxon>
        <taxon>Streptophyta</taxon>
        <taxon>Embryophyta</taxon>
        <taxon>Tracheophyta</taxon>
        <taxon>Spermatophyta</taxon>
        <taxon>Magnoliopsida</taxon>
        <taxon>eudicotyledons</taxon>
        <taxon>Gunneridae</taxon>
        <taxon>Pentapetalae</taxon>
        <taxon>asterids</taxon>
        <taxon>lamiids</taxon>
        <taxon>Lamiales</taxon>
        <taxon>Orobanchaceae</taxon>
        <taxon>Pedicularideae</taxon>
        <taxon>Castillejinae</taxon>
        <taxon>Castilleja</taxon>
    </lineage>
</organism>
<dbReference type="PANTHER" id="PTHR11240">
    <property type="entry name" value="RIBONUCLEASE T2"/>
    <property type="match status" value="1"/>
</dbReference>
<comment type="caution">
    <text evidence="6">The sequence shown here is derived from an EMBL/GenBank/DDBJ whole genome shotgun (WGS) entry which is preliminary data.</text>
</comment>
<keyword evidence="5" id="KW-0732">Signal</keyword>
<keyword evidence="7" id="KW-1185">Reference proteome</keyword>
<dbReference type="GO" id="GO:0016787">
    <property type="term" value="F:hydrolase activity"/>
    <property type="evidence" value="ECO:0007669"/>
    <property type="project" value="UniProtKB-KW"/>
</dbReference>
<accession>A0ABD3CG81</accession>
<dbReference type="GO" id="GO:0004519">
    <property type="term" value="F:endonuclease activity"/>
    <property type="evidence" value="ECO:0007669"/>
    <property type="project" value="UniProtKB-KW"/>
</dbReference>
<evidence type="ECO:0000256" key="5">
    <source>
        <dbReference type="SAM" id="SignalP"/>
    </source>
</evidence>
<evidence type="ECO:0000256" key="3">
    <source>
        <dbReference type="ARBA" id="ARBA00022801"/>
    </source>
</evidence>
<dbReference type="Gene3D" id="3.90.730.10">
    <property type="entry name" value="Ribonuclease T2-like"/>
    <property type="match status" value="1"/>
</dbReference>